<dbReference type="NCBIfam" id="NF037995">
    <property type="entry name" value="TRAP_S1"/>
    <property type="match status" value="1"/>
</dbReference>
<dbReference type="PANTHER" id="PTHR33376">
    <property type="match status" value="1"/>
</dbReference>
<name>A0A1I5EZB4_9HYPH</name>
<dbReference type="InterPro" id="IPR018389">
    <property type="entry name" value="DctP_fam"/>
</dbReference>
<organism evidence="3 4">
    <name type="scientific">Cohaesibacter marisflavi</name>
    <dbReference type="NCBI Taxonomy" id="655353"/>
    <lineage>
        <taxon>Bacteria</taxon>
        <taxon>Pseudomonadati</taxon>
        <taxon>Pseudomonadota</taxon>
        <taxon>Alphaproteobacteria</taxon>
        <taxon>Hyphomicrobiales</taxon>
        <taxon>Cohaesibacteraceae</taxon>
    </lineage>
</organism>
<sequence>MITRSSLAFLLLATSPALADNWDLPLAWPADNYISVGAQSFADRVREETEGRVDITLHTGGSLGFKGPEMLGAVRDGLVPIGDMLMNQQIGDEPMLGLTSLPYFLSSFEELQAFEKYFRADLEDIFAKNNQKLLYTIPWPQQQIWTKSEVTDLASIKDMKIRSYDRSSTDVFASADMTPVQLPWGEVIPSLAAGTINAVATSSPSAVDGSFWEFLDYGFPTRQTWNMNAMTVNMDSWNGLSDEDQKALTSIANEMQPALWQSAQDEDTKNMKILAEQGMTLAPISDELRAILTERAEPLRAAAIEKMGAKAKDVVEGFKAK</sequence>
<dbReference type="Proteomes" id="UP000199236">
    <property type="component" value="Unassembled WGS sequence"/>
</dbReference>
<dbReference type="Pfam" id="PF03480">
    <property type="entry name" value="DctP"/>
    <property type="match status" value="1"/>
</dbReference>
<accession>A0A1I5EZB4</accession>
<reference evidence="3 4" key="1">
    <citation type="submission" date="2016-10" db="EMBL/GenBank/DDBJ databases">
        <authorList>
            <person name="de Groot N.N."/>
        </authorList>
    </citation>
    <scope>NUCLEOTIDE SEQUENCE [LARGE SCALE GENOMIC DNA]</scope>
    <source>
        <strain evidence="3 4">CGMCC 1.9157</strain>
    </source>
</reference>
<dbReference type="CDD" id="cd13602">
    <property type="entry name" value="PBP2_TRAP_BpDctp6_7"/>
    <property type="match status" value="1"/>
</dbReference>
<evidence type="ECO:0000313" key="4">
    <source>
        <dbReference type="Proteomes" id="UP000199236"/>
    </source>
</evidence>
<dbReference type="RefSeq" id="WP_090071183.1">
    <property type="nucleotide sequence ID" value="NZ_FOVR01000003.1"/>
</dbReference>
<dbReference type="STRING" id="655353.SAMN04488056_103418"/>
<protein>
    <submittedName>
        <fullName evidence="3">TRAP-type C4-dicarboxylate transport system, substrate-binding protein</fullName>
    </submittedName>
</protein>
<dbReference type="Gene3D" id="3.40.190.170">
    <property type="entry name" value="Bacterial extracellular solute-binding protein, family 7"/>
    <property type="match status" value="1"/>
</dbReference>
<gene>
    <name evidence="3" type="ORF">SAMN04488056_103418</name>
</gene>
<evidence type="ECO:0000256" key="2">
    <source>
        <dbReference type="SAM" id="SignalP"/>
    </source>
</evidence>
<evidence type="ECO:0000313" key="3">
    <source>
        <dbReference type="EMBL" id="SFO16854.1"/>
    </source>
</evidence>
<dbReference type="AlphaFoldDB" id="A0A1I5EZB4"/>
<feature type="signal peptide" evidence="2">
    <location>
        <begin position="1"/>
        <end position="19"/>
    </location>
</feature>
<keyword evidence="1 2" id="KW-0732">Signal</keyword>
<evidence type="ECO:0000256" key="1">
    <source>
        <dbReference type="ARBA" id="ARBA00022729"/>
    </source>
</evidence>
<dbReference type="PANTHER" id="PTHR33376:SF4">
    <property type="entry name" value="SIALIC ACID-BINDING PERIPLASMIC PROTEIN SIAP"/>
    <property type="match status" value="1"/>
</dbReference>
<feature type="chain" id="PRO_5011705208" evidence="2">
    <location>
        <begin position="20"/>
        <end position="321"/>
    </location>
</feature>
<keyword evidence="4" id="KW-1185">Reference proteome</keyword>
<dbReference type="OrthoDB" id="9783941at2"/>
<proteinExistence type="predicted"/>
<dbReference type="InterPro" id="IPR038404">
    <property type="entry name" value="TRAP_DctP_sf"/>
</dbReference>
<dbReference type="GO" id="GO:0055085">
    <property type="term" value="P:transmembrane transport"/>
    <property type="evidence" value="ECO:0007669"/>
    <property type="project" value="InterPro"/>
</dbReference>
<dbReference type="EMBL" id="FOVR01000003">
    <property type="protein sequence ID" value="SFO16854.1"/>
    <property type="molecule type" value="Genomic_DNA"/>
</dbReference>